<feature type="region of interest" description="Disordered" evidence="1">
    <location>
        <begin position="323"/>
        <end position="348"/>
    </location>
</feature>
<keyword evidence="3" id="KW-1185">Reference proteome</keyword>
<feature type="region of interest" description="Disordered" evidence="1">
    <location>
        <begin position="1039"/>
        <end position="1073"/>
    </location>
</feature>
<evidence type="ECO:0000256" key="1">
    <source>
        <dbReference type="SAM" id="MobiDB-lite"/>
    </source>
</evidence>
<sequence length="1073" mass="117112">MGAVLGRSDGDFADDPFENYLRALIYLELREHLDHTSQTEGDIETAVRMPAVTTPAALADAIERVGLERDGTEVTVRVSNLSVTATRAGERVEHRETAVTVTTVTPVLEMHDRVTAYQHAVDEADVTEPGFKQRFNARTYAIGWARGWAQNYQAPVGEVLANRHIEPSANAALYRTQQDIFGAADPNLKNAVRLGWACMALKDGQAMFEEYTATDGERGNSSLSGMPDAAGRLCNSAHAFYDRVTQREPDLPEMVNVLDGQSPLQQTETVAVDELAALPLAELADGSSGDSFEQIVQRMFTIEGQTATETDVRGELQLDVDCRPGYSGSPISRDGSYTIREGNRTESDREEQYYRYTAEIGVRVSAERVCAKRDGNATVRRHDTDSYTLEVATTIGESEANPAATVDDVNPRVEISQAHKYTPGPESRREAAFNNYDGTSETVTEALLDGTDTESYRAWLEERMATASYERGPPRDSLFETTETVELDYQALLGDTTLFAELVADVEMLQEKAANVSVEVARRELVTGNPMGQLLDRIQTDFKATYIEKPSDTEYENVREKVIYEARYAYYQALLEQLNEVASAHETATGELDDRLTDIDGAFANTTRFLSQGLRESDATPDAFPTSKLTGDISYEISGSPTYLHSTQTVDTDQVPAVDQTFAPLRTRNVNAVDLPYETVVNEVIAAVLKALPGMGAEPDAKLSFRMAGDVLSAGELALEAHQHGQEAGRQHTYLDEPERFERDITEFAETLNGALDTFREQVAKRTVTALYPSPATDCTVYAPHQDGYPGPKECASAHGSDIEQTLATALSAAEDGVERALKPYNTAKTARLIGDGNATQYIVDNITNELAADDYRDIEQFEGRYEADQWDSLVAAAVKPAVMTASKTSVEIGSVEQVESLDRRIQEALGQATTAVVDSRVTAAEKALGQTVSERWLGNTDGTVARAARVPAGLPLLPVPGQWVATANAWTIEVAGEYARFEVSARLGTPTDGSLTYVRENRTVRREIGGQRRRLGSVEPIAFDTQTVLVVVTPPGVGVGDRSSENPECSPTYPHIGEVDPDQTTTCAAGND</sequence>
<evidence type="ECO:0000313" key="2">
    <source>
        <dbReference type="EMBL" id="MFC7058065.1"/>
    </source>
</evidence>
<comment type="caution">
    <text evidence="2">The sequence shown here is derived from an EMBL/GenBank/DDBJ whole genome shotgun (WGS) entry which is preliminary data.</text>
</comment>
<dbReference type="Proteomes" id="UP001596445">
    <property type="component" value="Unassembled WGS sequence"/>
</dbReference>
<protein>
    <submittedName>
        <fullName evidence="2">Uncharacterized protein</fullName>
    </submittedName>
</protein>
<proteinExistence type="predicted"/>
<dbReference type="Pfam" id="PF23957">
    <property type="entry name" value="DUF7286"/>
    <property type="match status" value="1"/>
</dbReference>
<name>A0ABD5W3F0_9EURY</name>
<gene>
    <name evidence="2" type="ORF">ACFQQG_07630</name>
</gene>
<feature type="compositionally biased region" description="Polar residues" evidence="1">
    <location>
        <begin position="1063"/>
        <end position="1073"/>
    </location>
</feature>
<dbReference type="RefSeq" id="WP_382184883.1">
    <property type="nucleotide sequence ID" value="NZ_JBHSZI010000001.1"/>
</dbReference>
<dbReference type="EMBL" id="JBHSZI010000001">
    <property type="protein sequence ID" value="MFC7058065.1"/>
    <property type="molecule type" value="Genomic_DNA"/>
</dbReference>
<dbReference type="AlphaFoldDB" id="A0ABD5W3F0"/>
<reference evidence="2 3" key="1">
    <citation type="journal article" date="2019" name="Int. J. Syst. Evol. Microbiol.">
        <title>The Global Catalogue of Microorganisms (GCM) 10K type strain sequencing project: providing services to taxonomists for standard genome sequencing and annotation.</title>
        <authorList>
            <consortium name="The Broad Institute Genomics Platform"/>
            <consortium name="The Broad Institute Genome Sequencing Center for Infectious Disease"/>
            <person name="Wu L."/>
            <person name="Ma J."/>
        </authorList>
    </citation>
    <scope>NUCLEOTIDE SEQUENCE [LARGE SCALE GENOMIC DNA]</scope>
    <source>
        <strain evidence="2 3">JCM 30072</strain>
    </source>
</reference>
<accession>A0ABD5W3F0</accession>
<dbReference type="InterPro" id="IPR055710">
    <property type="entry name" value="DUF7286"/>
</dbReference>
<evidence type="ECO:0000313" key="3">
    <source>
        <dbReference type="Proteomes" id="UP001596445"/>
    </source>
</evidence>
<organism evidence="2 3">
    <name type="scientific">Halovenus salina</name>
    <dbReference type="NCBI Taxonomy" id="1510225"/>
    <lineage>
        <taxon>Archaea</taxon>
        <taxon>Methanobacteriati</taxon>
        <taxon>Methanobacteriota</taxon>
        <taxon>Stenosarchaea group</taxon>
        <taxon>Halobacteria</taxon>
        <taxon>Halobacteriales</taxon>
        <taxon>Haloarculaceae</taxon>
        <taxon>Halovenus</taxon>
    </lineage>
</organism>